<feature type="transmembrane region" description="Helical" evidence="1">
    <location>
        <begin position="37"/>
        <end position="55"/>
    </location>
</feature>
<dbReference type="AlphaFoldDB" id="A0A840PKB3"/>
<feature type="transmembrane region" description="Helical" evidence="1">
    <location>
        <begin position="203"/>
        <end position="224"/>
    </location>
</feature>
<reference evidence="2 3" key="1">
    <citation type="submission" date="2020-08" db="EMBL/GenBank/DDBJ databases">
        <title>Genomic Encyclopedia of Type Strains, Phase IV (KMG-IV): sequencing the most valuable type-strain genomes for metagenomic binning, comparative biology and taxonomic classification.</title>
        <authorList>
            <person name="Goeker M."/>
        </authorList>
    </citation>
    <scope>NUCLEOTIDE SEQUENCE [LARGE SCALE GENOMIC DNA]</scope>
    <source>
        <strain evidence="2 3">DSM 45615</strain>
    </source>
</reference>
<feature type="transmembrane region" description="Helical" evidence="1">
    <location>
        <begin position="251"/>
        <end position="271"/>
    </location>
</feature>
<feature type="transmembrane region" description="Helical" evidence="1">
    <location>
        <begin position="171"/>
        <end position="191"/>
    </location>
</feature>
<evidence type="ECO:0000313" key="2">
    <source>
        <dbReference type="EMBL" id="MBB5137507.1"/>
    </source>
</evidence>
<keyword evidence="3" id="KW-1185">Reference proteome</keyword>
<feature type="transmembrane region" description="Helical" evidence="1">
    <location>
        <begin position="518"/>
        <end position="539"/>
    </location>
</feature>
<organism evidence="2 3">
    <name type="scientific">Thermocatellispora tengchongensis</name>
    <dbReference type="NCBI Taxonomy" id="1073253"/>
    <lineage>
        <taxon>Bacteria</taxon>
        <taxon>Bacillati</taxon>
        <taxon>Actinomycetota</taxon>
        <taxon>Actinomycetes</taxon>
        <taxon>Streptosporangiales</taxon>
        <taxon>Streptosporangiaceae</taxon>
        <taxon>Thermocatellispora</taxon>
    </lineage>
</organism>
<keyword evidence="1" id="KW-0812">Transmembrane</keyword>
<gene>
    <name evidence="2" type="ORF">HNP84_007259</name>
</gene>
<accession>A0A840PKB3</accession>
<proteinExistence type="predicted"/>
<keyword evidence="1" id="KW-1133">Transmembrane helix</keyword>
<feature type="transmembrane region" description="Helical" evidence="1">
    <location>
        <begin position="313"/>
        <end position="331"/>
    </location>
</feature>
<feature type="transmembrane region" description="Helical" evidence="1">
    <location>
        <begin position="477"/>
        <end position="498"/>
    </location>
</feature>
<dbReference type="RefSeq" id="WP_185054412.1">
    <property type="nucleotide sequence ID" value="NZ_BAABIX010000045.1"/>
</dbReference>
<feature type="transmembrane region" description="Helical" evidence="1">
    <location>
        <begin position="99"/>
        <end position="118"/>
    </location>
</feature>
<evidence type="ECO:0000313" key="3">
    <source>
        <dbReference type="Proteomes" id="UP000578449"/>
    </source>
</evidence>
<feature type="transmembrane region" description="Helical" evidence="1">
    <location>
        <begin position="139"/>
        <end position="165"/>
    </location>
</feature>
<evidence type="ECO:0000256" key="1">
    <source>
        <dbReference type="SAM" id="Phobius"/>
    </source>
</evidence>
<name>A0A840PKB3_9ACTN</name>
<sequence>MAATTATVSGGAHAPARQHTGALTLLLFILGRDKVRFAIWILLLVAIPIFNAFSLEALLPTPESREVFAQGNEANPVTLSVLGPVVDTSMQGIVAWRSAAQGVLVAGLASALMVIRHTRTEEESGRRELISATAVGRQAGLTAAFAAVFAANLVSGLALTLLLVLVTGYPLAGSLLYGLLFALIGCAYGAAAGTVAQLAQSSALGRGICVGLLAAAFAPGIGGARGESEWLAWLSPIGWTRFARVYVDEQWWVALVPIALTVAFAALAYALSARRDLGSGTIPDRAGTFGPPQAGPRLRSPLALAWRLHHDHLLTWTLSLTVVSILVGWVSNTFDDRLGGLGVLREWLAGLDSDSVGDAFLAIITFVLLLVVGVPAVSIPLRAHAEEEKAFAATLLAGPVSRSRWLSGHVLFALAGPSLMLLLVGLGTGVPYALATGQPEKLTHQVGQALLGLPAVWFIAAVTLALYGLVPRAAVAVGWGFLVVLLILVAVGEAGLIGRGAFVFTPFGYSHPMMTLNWAAPIAFTVLAAVLVAAAYAGFRRRDLEA</sequence>
<dbReference type="EMBL" id="JACHGN010000018">
    <property type="protein sequence ID" value="MBB5137507.1"/>
    <property type="molecule type" value="Genomic_DNA"/>
</dbReference>
<dbReference type="Proteomes" id="UP000578449">
    <property type="component" value="Unassembled WGS sequence"/>
</dbReference>
<feature type="transmembrane region" description="Helical" evidence="1">
    <location>
        <begin position="359"/>
        <end position="381"/>
    </location>
</feature>
<feature type="transmembrane region" description="Helical" evidence="1">
    <location>
        <begin position="410"/>
        <end position="434"/>
    </location>
</feature>
<keyword evidence="1" id="KW-0472">Membrane</keyword>
<feature type="transmembrane region" description="Helical" evidence="1">
    <location>
        <begin position="446"/>
        <end position="470"/>
    </location>
</feature>
<comment type="caution">
    <text evidence="2">The sequence shown here is derived from an EMBL/GenBank/DDBJ whole genome shotgun (WGS) entry which is preliminary data.</text>
</comment>
<protein>
    <submittedName>
        <fullName evidence="2">ABC-2 type transport system permease protein</fullName>
    </submittedName>
</protein>